<dbReference type="EMBL" id="JAKZGS010000024">
    <property type="protein sequence ID" value="MCH7399968.1"/>
    <property type="molecule type" value="Genomic_DNA"/>
</dbReference>
<sequence>MANPFDERLTVRKSSLINHPLLKNTITDQHFSERSREGRLVAFMARLKSQVGENQSVRAIAVDERTAVLIDKDGGLTIAGENQAVFLEENDALLSPESMSSGNPLTWDLNGEAVRFFSGSSSVDFSGKSLTEWNFGWLGFWAVQDGEFKVYLN</sequence>
<evidence type="ECO:0000313" key="2">
    <source>
        <dbReference type="Proteomes" id="UP001165488"/>
    </source>
</evidence>
<evidence type="ECO:0000313" key="1">
    <source>
        <dbReference type="EMBL" id="MCH7399968.1"/>
    </source>
</evidence>
<dbReference type="Gene3D" id="3.40.50.880">
    <property type="match status" value="1"/>
</dbReference>
<gene>
    <name evidence="1" type="ORF">MM236_18380</name>
</gene>
<organism evidence="1 2">
    <name type="scientific">Belliella calami</name>
    <dbReference type="NCBI Taxonomy" id="2923436"/>
    <lineage>
        <taxon>Bacteria</taxon>
        <taxon>Pseudomonadati</taxon>
        <taxon>Bacteroidota</taxon>
        <taxon>Cytophagia</taxon>
        <taxon>Cytophagales</taxon>
        <taxon>Cyclobacteriaceae</taxon>
        <taxon>Belliella</taxon>
    </lineage>
</organism>
<name>A0ABS9UUN8_9BACT</name>
<dbReference type="RefSeq" id="WP_241276463.1">
    <property type="nucleotide sequence ID" value="NZ_JAKZGS010000024.1"/>
</dbReference>
<dbReference type="InterPro" id="IPR029062">
    <property type="entry name" value="Class_I_gatase-like"/>
</dbReference>
<keyword evidence="2" id="KW-1185">Reference proteome</keyword>
<comment type="caution">
    <text evidence="1">The sequence shown here is derived from an EMBL/GenBank/DDBJ whole genome shotgun (WGS) entry which is preliminary data.</text>
</comment>
<reference evidence="1" key="1">
    <citation type="submission" date="2022-03" db="EMBL/GenBank/DDBJ databases">
        <title>De novo assembled genomes of Belliella spp. (Cyclobacteriaceae) strains.</title>
        <authorList>
            <person name="Szabo A."/>
            <person name="Korponai K."/>
            <person name="Felfoldi T."/>
        </authorList>
    </citation>
    <scope>NUCLEOTIDE SEQUENCE</scope>
    <source>
        <strain evidence="1">DSM 107340</strain>
    </source>
</reference>
<proteinExistence type="predicted"/>
<protein>
    <submittedName>
        <fullName evidence="1">Uncharacterized protein</fullName>
    </submittedName>
</protein>
<dbReference type="Proteomes" id="UP001165488">
    <property type="component" value="Unassembled WGS sequence"/>
</dbReference>
<accession>A0ABS9UUN8</accession>